<sequence>MPCLPLTLALSPLSGRGDDLCSLAKPMMEGRLQVGLSPSPQAGRRWPPFGKLRRPDEGLEMIGVRKRH</sequence>
<accession>A0A329YMC0</accession>
<proteinExistence type="predicted"/>
<organism evidence="1 2">
    <name type="scientific">Rhizobium tropici</name>
    <dbReference type="NCBI Taxonomy" id="398"/>
    <lineage>
        <taxon>Bacteria</taxon>
        <taxon>Pseudomonadati</taxon>
        <taxon>Pseudomonadota</taxon>
        <taxon>Alphaproteobacteria</taxon>
        <taxon>Hyphomicrobiales</taxon>
        <taxon>Rhizobiaceae</taxon>
        <taxon>Rhizobium/Agrobacterium group</taxon>
        <taxon>Rhizobium</taxon>
    </lineage>
</organism>
<protein>
    <submittedName>
        <fullName evidence="1">Uncharacterized protein</fullName>
    </submittedName>
</protein>
<gene>
    <name evidence="1" type="ORF">DQ393_01700</name>
</gene>
<reference evidence="1 2" key="1">
    <citation type="submission" date="2018-06" db="EMBL/GenBank/DDBJ databases">
        <title>Whole Genome Sequence of an efficient microsymbiont, Rhizobium tropici.</title>
        <authorList>
            <person name="Srinivasan R."/>
            <person name="Singh H.V."/>
            <person name="Srivastava R."/>
            <person name="Kumari B."/>
            <person name="Radhakrishna A."/>
        </authorList>
    </citation>
    <scope>NUCLEOTIDE SEQUENCE [LARGE SCALE GENOMIC DNA]</scope>
    <source>
        <strain evidence="1 2">IGFRI Rhizo-19</strain>
    </source>
</reference>
<name>A0A329YMC0_RHITR</name>
<dbReference type="EMBL" id="QMKK01000016">
    <property type="protein sequence ID" value="RAX43332.1"/>
    <property type="molecule type" value="Genomic_DNA"/>
</dbReference>
<dbReference type="Proteomes" id="UP000251205">
    <property type="component" value="Unassembled WGS sequence"/>
</dbReference>
<dbReference type="AlphaFoldDB" id="A0A329YMC0"/>
<evidence type="ECO:0000313" key="1">
    <source>
        <dbReference type="EMBL" id="RAX43332.1"/>
    </source>
</evidence>
<evidence type="ECO:0000313" key="2">
    <source>
        <dbReference type="Proteomes" id="UP000251205"/>
    </source>
</evidence>
<comment type="caution">
    <text evidence="1">The sequence shown here is derived from an EMBL/GenBank/DDBJ whole genome shotgun (WGS) entry which is preliminary data.</text>
</comment>